<organism evidence="1 2">
    <name type="scientific">Flemingia macrophylla</name>
    <dbReference type="NCBI Taxonomy" id="520843"/>
    <lineage>
        <taxon>Eukaryota</taxon>
        <taxon>Viridiplantae</taxon>
        <taxon>Streptophyta</taxon>
        <taxon>Embryophyta</taxon>
        <taxon>Tracheophyta</taxon>
        <taxon>Spermatophyta</taxon>
        <taxon>Magnoliopsida</taxon>
        <taxon>eudicotyledons</taxon>
        <taxon>Gunneridae</taxon>
        <taxon>Pentapetalae</taxon>
        <taxon>rosids</taxon>
        <taxon>fabids</taxon>
        <taxon>Fabales</taxon>
        <taxon>Fabaceae</taxon>
        <taxon>Papilionoideae</taxon>
        <taxon>50 kb inversion clade</taxon>
        <taxon>NPAAA clade</taxon>
        <taxon>indigoferoid/millettioid clade</taxon>
        <taxon>Phaseoleae</taxon>
        <taxon>Flemingia</taxon>
    </lineage>
</organism>
<dbReference type="Proteomes" id="UP001603857">
    <property type="component" value="Unassembled WGS sequence"/>
</dbReference>
<evidence type="ECO:0000313" key="1">
    <source>
        <dbReference type="EMBL" id="KAL2322728.1"/>
    </source>
</evidence>
<proteinExistence type="predicted"/>
<sequence length="104" mass="11514">MPLEPFLNISTIRPFDTEKYLTPKIRMTKKCIVEPLKASKDDLLVRGIDALPGMTILSTCLETVSGAGQGCSTPEDINSVVASEASWERPPVTWKPTERTYAFI</sequence>
<reference evidence="1 2" key="1">
    <citation type="submission" date="2024-08" db="EMBL/GenBank/DDBJ databases">
        <title>Insights into the chromosomal genome structure of Flemingia macrophylla.</title>
        <authorList>
            <person name="Ding Y."/>
            <person name="Zhao Y."/>
            <person name="Bi W."/>
            <person name="Wu M."/>
            <person name="Zhao G."/>
            <person name="Gong Y."/>
            <person name="Li W."/>
            <person name="Zhang P."/>
        </authorList>
    </citation>
    <scope>NUCLEOTIDE SEQUENCE [LARGE SCALE GENOMIC DNA]</scope>
    <source>
        <strain evidence="1">DYQJB</strain>
        <tissue evidence="1">Leaf</tissue>
    </source>
</reference>
<gene>
    <name evidence="1" type="ORF">Fmac_027107</name>
</gene>
<accession>A0ABD1LH96</accession>
<dbReference type="PANTHER" id="PTHR35752">
    <property type="entry name" value="G-PROTEIN COUPLED RECEPTOR"/>
    <property type="match status" value="1"/>
</dbReference>
<dbReference type="PANTHER" id="PTHR35752:SF1">
    <property type="entry name" value="G-PROTEIN COUPLED RECEPTOR"/>
    <property type="match status" value="1"/>
</dbReference>
<name>A0ABD1LH96_9FABA</name>
<evidence type="ECO:0000313" key="2">
    <source>
        <dbReference type="Proteomes" id="UP001603857"/>
    </source>
</evidence>
<dbReference type="EMBL" id="JBGMDY010000009">
    <property type="protein sequence ID" value="KAL2322728.1"/>
    <property type="molecule type" value="Genomic_DNA"/>
</dbReference>
<keyword evidence="2" id="KW-1185">Reference proteome</keyword>
<comment type="caution">
    <text evidence="1">The sequence shown here is derived from an EMBL/GenBank/DDBJ whole genome shotgun (WGS) entry which is preliminary data.</text>
</comment>
<dbReference type="AlphaFoldDB" id="A0ABD1LH96"/>
<protein>
    <submittedName>
        <fullName evidence="1">Uncharacterized protein</fullName>
    </submittedName>
</protein>